<dbReference type="Gene3D" id="3.40.30.10">
    <property type="entry name" value="Glutaredoxin"/>
    <property type="match status" value="1"/>
</dbReference>
<dbReference type="EMBL" id="CP120863">
    <property type="protein sequence ID" value="WFE88924.1"/>
    <property type="molecule type" value="Genomic_DNA"/>
</dbReference>
<dbReference type="PANTHER" id="PTHR44051:SF8">
    <property type="entry name" value="GLUTATHIONE S-TRANSFERASE GSTA"/>
    <property type="match status" value="1"/>
</dbReference>
<dbReference type="PANTHER" id="PTHR44051">
    <property type="entry name" value="GLUTATHIONE S-TRANSFERASE-RELATED"/>
    <property type="match status" value="1"/>
</dbReference>
<dbReference type="InterPro" id="IPR010987">
    <property type="entry name" value="Glutathione-S-Trfase_C-like"/>
</dbReference>
<evidence type="ECO:0000259" key="1">
    <source>
        <dbReference type="PROSITE" id="PS50404"/>
    </source>
</evidence>
<dbReference type="SFLD" id="SFLDS00019">
    <property type="entry name" value="Glutathione_Transferase_(cytos"/>
    <property type="match status" value="1"/>
</dbReference>
<dbReference type="Proteomes" id="UP001209803">
    <property type="component" value="Chromosome"/>
</dbReference>
<dbReference type="SUPFAM" id="SSF52833">
    <property type="entry name" value="Thioredoxin-like"/>
    <property type="match status" value="1"/>
</dbReference>
<dbReference type="PROSITE" id="PS50404">
    <property type="entry name" value="GST_NTER"/>
    <property type="match status" value="1"/>
</dbReference>
<dbReference type="SUPFAM" id="SSF47616">
    <property type="entry name" value="GST C-terminal domain-like"/>
    <property type="match status" value="1"/>
</dbReference>
<protein>
    <submittedName>
        <fullName evidence="3">Glutathione binding-like protein</fullName>
    </submittedName>
</protein>
<dbReference type="RefSeq" id="WP_265680757.1">
    <property type="nucleotide sequence ID" value="NZ_CP120863.1"/>
</dbReference>
<dbReference type="SFLD" id="SFLDG00358">
    <property type="entry name" value="Main_(cytGST)"/>
    <property type="match status" value="1"/>
</dbReference>
<dbReference type="InterPro" id="IPR036282">
    <property type="entry name" value="Glutathione-S-Trfase_C_sf"/>
</dbReference>
<name>A0ABY8F2A1_9HYPH</name>
<dbReference type="CDD" id="cd03057">
    <property type="entry name" value="GST_N_Beta"/>
    <property type="match status" value="1"/>
</dbReference>
<reference evidence="3 4" key="1">
    <citation type="submission" date="2023-03" db="EMBL/GenBank/DDBJ databases">
        <title>Roseibium porphyridii sp. nov. and Roseibium rhodosorbium sp. nov. isolated from marine algae, Porphyridium cruentum and Rhodosorus marinus, respectively.</title>
        <authorList>
            <person name="Lee M.W."/>
            <person name="Choi B.J."/>
            <person name="Lee J.K."/>
            <person name="Choi D.G."/>
            <person name="Baek J.H."/>
            <person name="Bayburt H."/>
            <person name="Kim J.M."/>
            <person name="Han D.M."/>
            <person name="Kim K.H."/>
            <person name="Jeon C.O."/>
        </authorList>
    </citation>
    <scope>NUCLEOTIDE SEQUENCE [LARGE SCALE GENOMIC DNA]</scope>
    <source>
        <strain evidence="3 4">KMA01</strain>
    </source>
</reference>
<evidence type="ECO:0000313" key="4">
    <source>
        <dbReference type="Proteomes" id="UP001209803"/>
    </source>
</evidence>
<evidence type="ECO:0000313" key="3">
    <source>
        <dbReference type="EMBL" id="WFE88924.1"/>
    </source>
</evidence>
<evidence type="ECO:0000259" key="2">
    <source>
        <dbReference type="PROSITE" id="PS50405"/>
    </source>
</evidence>
<dbReference type="Pfam" id="PF13409">
    <property type="entry name" value="GST_N_2"/>
    <property type="match status" value="1"/>
</dbReference>
<dbReference type="Pfam" id="PF00043">
    <property type="entry name" value="GST_C"/>
    <property type="match status" value="1"/>
</dbReference>
<dbReference type="PROSITE" id="PS50405">
    <property type="entry name" value="GST_CTER"/>
    <property type="match status" value="1"/>
</dbReference>
<feature type="domain" description="GST C-terminal" evidence="2">
    <location>
        <begin position="87"/>
        <end position="204"/>
    </location>
</feature>
<dbReference type="InterPro" id="IPR004045">
    <property type="entry name" value="Glutathione_S-Trfase_N"/>
</dbReference>
<organism evidence="3 4">
    <name type="scientific">Roseibium porphyridii</name>
    <dbReference type="NCBI Taxonomy" id="2866279"/>
    <lineage>
        <taxon>Bacteria</taxon>
        <taxon>Pseudomonadati</taxon>
        <taxon>Pseudomonadota</taxon>
        <taxon>Alphaproteobacteria</taxon>
        <taxon>Hyphomicrobiales</taxon>
        <taxon>Stappiaceae</taxon>
        <taxon>Roseibium</taxon>
    </lineage>
</organism>
<dbReference type="InterPro" id="IPR040079">
    <property type="entry name" value="Glutathione_S-Trfase"/>
</dbReference>
<sequence length="204" mass="22488">MKLFYKPGACSMAAHLLLNEANANYSLEKVDTEAGLTESGASFSETNPRGYVPALEFENGYVLTENVSVLHWIGENFPELSSDSAGNPLDRFRQLELLSFLSSELHKAFGPYFSGKDFSEAQTRENLDKLNAKLSDFDNLLDGGGRYLLGDAFSVVDAYAFVILNWSNFIGVSLSEWPAIVDYIARIKARPAAQRTLEEEGLAA</sequence>
<dbReference type="Gene3D" id="1.20.1050.10">
    <property type="match status" value="1"/>
</dbReference>
<dbReference type="SFLD" id="SFLDG01150">
    <property type="entry name" value="Main.1:_Beta-like"/>
    <property type="match status" value="1"/>
</dbReference>
<dbReference type="InterPro" id="IPR036249">
    <property type="entry name" value="Thioredoxin-like_sf"/>
</dbReference>
<accession>A0ABY8F2A1</accession>
<proteinExistence type="predicted"/>
<dbReference type="InterPro" id="IPR004046">
    <property type="entry name" value="GST_C"/>
</dbReference>
<gene>
    <name evidence="3" type="ORF">K1718_22615</name>
</gene>
<feature type="domain" description="GST N-terminal" evidence="1">
    <location>
        <begin position="1"/>
        <end position="81"/>
    </location>
</feature>
<keyword evidence="4" id="KW-1185">Reference proteome</keyword>
<dbReference type="CDD" id="cd03188">
    <property type="entry name" value="GST_C_Beta"/>
    <property type="match status" value="1"/>
</dbReference>